<evidence type="ECO:0000256" key="1">
    <source>
        <dbReference type="ARBA" id="ARBA00009707"/>
    </source>
</evidence>
<evidence type="ECO:0000256" key="4">
    <source>
        <dbReference type="SAM" id="SignalP"/>
    </source>
</evidence>
<dbReference type="PANTHER" id="PTHR33214:SF50">
    <property type="entry name" value="LIPID-TRANSFER PROTEIN 2G, PUTATIVE, EXPRESSED-RELATED"/>
    <property type="match status" value="1"/>
</dbReference>
<keyword evidence="2" id="KW-0813">Transport</keyword>
<dbReference type="SUPFAM" id="SSF47699">
    <property type="entry name" value="Bifunctional inhibitor/lipid-transfer protein/seed storage 2S albumin"/>
    <property type="match status" value="1"/>
</dbReference>
<comment type="similarity">
    <text evidence="1">Belongs to the plant LTP family. B11E subfamily.</text>
</comment>
<dbReference type="EMBL" id="OZ075124">
    <property type="protein sequence ID" value="CAL4925795.1"/>
    <property type="molecule type" value="Genomic_DNA"/>
</dbReference>
<keyword evidence="4" id="KW-0732">Signal</keyword>
<dbReference type="InterPro" id="IPR033872">
    <property type="entry name" value="nsLTP2"/>
</dbReference>
<keyword evidence="8" id="KW-1185">Reference proteome</keyword>
<gene>
    <name evidence="6" type="ORF">URODEC1_LOCUS18576</name>
    <name evidence="7" type="ORF">URODEC1_LOCUS23515</name>
</gene>
<proteinExistence type="inferred from homology"/>
<feature type="signal peptide" evidence="4">
    <location>
        <begin position="1"/>
        <end position="24"/>
    </location>
</feature>
<dbReference type="InterPro" id="IPR016140">
    <property type="entry name" value="Bifunc_inhib/LTP/seed_store"/>
</dbReference>
<keyword evidence="3" id="KW-0446">Lipid-binding</keyword>
<name>A0ABC8XEJ1_9POAL</name>
<dbReference type="Proteomes" id="UP001497457">
    <property type="component" value="Chromosome 14rd"/>
</dbReference>
<evidence type="ECO:0000256" key="3">
    <source>
        <dbReference type="ARBA" id="ARBA00023121"/>
    </source>
</evidence>
<evidence type="ECO:0000313" key="6">
    <source>
        <dbReference type="EMBL" id="CAL4917463.1"/>
    </source>
</evidence>
<protein>
    <recommendedName>
        <fullName evidence="5">Bifunctional inhibitor/plant lipid transfer protein/seed storage helical domain-containing protein</fullName>
    </recommendedName>
</protein>
<evidence type="ECO:0000259" key="5">
    <source>
        <dbReference type="Pfam" id="PF00234"/>
    </source>
</evidence>
<feature type="chain" id="PRO_5044721255" description="Bifunctional inhibitor/plant lipid transfer protein/seed storage helical domain-containing protein" evidence="4">
    <location>
        <begin position="25"/>
        <end position="100"/>
    </location>
</feature>
<evidence type="ECO:0000313" key="8">
    <source>
        <dbReference type="Proteomes" id="UP001497457"/>
    </source>
</evidence>
<dbReference type="GO" id="GO:0008289">
    <property type="term" value="F:lipid binding"/>
    <property type="evidence" value="ECO:0007669"/>
    <property type="project" value="UniProtKB-KW"/>
</dbReference>
<feature type="domain" description="Bifunctional inhibitor/plant lipid transfer protein/seed storage helical" evidence="5">
    <location>
        <begin position="34"/>
        <end position="98"/>
    </location>
</feature>
<dbReference type="Pfam" id="PF00234">
    <property type="entry name" value="Tryp_alpha_amyl"/>
    <property type="match status" value="1"/>
</dbReference>
<dbReference type="InterPro" id="IPR036312">
    <property type="entry name" value="Bifun_inhib/LTP/seed_sf"/>
</dbReference>
<evidence type="ECO:0000256" key="2">
    <source>
        <dbReference type="ARBA" id="ARBA00022448"/>
    </source>
</evidence>
<dbReference type="Gene3D" id="1.10.110.10">
    <property type="entry name" value="Plant lipid-transfer and hydrophobic proteins"/>
    <property type="match status" value="1"/>
</dbReference>
<evidence type="ECO:0000313" key="7">
    <source>
        <dbReference type="EMBL" id="CAL4925795.1"/>
    </source>
</evidence>
<reference evidence="7 8" key="1">
    <citation type="submission" date="2024-10" db="EMBL/GenBank/DDBJ databases">
        <authorList>
            <person name="Ryan C."/>
        </authorList>
    </citation>
    <scope>NUCLEOTIDE SEQUENCE [LARGE SCALE GENOMIC DNA]</scope>
</reference>
<dbReference type="PANTHER" id="PTHR33214">
    <property type="entry name" value="BIFUNCTIONAL INHIBITOR/LIPID-TRANSFER PROTEIN/SEED STORAGE 2S ALBUMIN SUPERFAMILY PROTEIN"/>
    <property type="match status" value="1"/>
</dbReference>
<accession>A0ABC8XEJ1</accession>
<dbReference type="EMBL" id="OZ075123">
    <property type="protein sequence ID" value="CAL4917463.1"/>
    <property type="molecule type" value="Genomic_DNA"/>
</dbReference>
<dbReference type="Proteomes" id="UP001497457">
    <property type="component" value="Chromosome 13rd"/>
</dbReference>
<organism evidence="7 8">
    <name type="scientific">Urochloa decumbens</name>
    <dbReference type="NCBI Taxonomy" id="240449"/>
    <lineage>
        <taxon>Eukaryota</taxon>
        <taxon>Viridiplantae</taxon>
        <taxon>Streptophyta</taxon>
        <taxon>Embryophyta</taxon>
        <taxon>Tracheophyta</taxon>
        <taxon>Spermatophyta</taxon>
        <taxon>Magnoliopsida</taxon>
        <taxon>Liliopsida</taxon>
        <taxon>Poales</taxon>
        <taxon>Poaceae</taxon>
        <taxon>PACMAD clade</taxon>
        <taxon>Panicoideae</taxon>
        <taxon>Panicodae</taxon>
        <taxon>Paniceae</taxon>
        <taxon>Melinidinae</taxon>
        <taxon>Urochloa</taxon>
    </lineage>
</organism>
<sequence length="100" mass="10253">MAKAVAVLAAALLVAAAMMYAGEAQPPPPPPCDASNLSSCAIAFTFGGTPSPTCCAKLKEEQQKGCLCVYANDPQYSSYLNSATARNALAKCNVTYPTGC</sequence>
<dbReference type="AlphaFoldDB" id="A0ABC8XEJ1"/>